<dbReference type="Proteomes" id="UP000048600">
    <property type="component" value="Unassembled WGS sequence"/>
</dbReference>
<proteinExistence type="predicted"/>
<evidence type="ECO:0000313" key="6">
    <source>
        <dbReference type="Proteomes" id="UP000048289"/>
    </source>
</evidence>
<dbReference type="Proteomes" id="UP000046680">
    <property type="component" value="Unassembled WGS sequence"/>
</dbReference>
<organism evidence="4 7">
    <name type="scientific">Mycobacterium tuberculosis</name>
    <dbReference type="NCBI Taxonomy" id="1773"/>
    <lineage>
        <taxon>Bacteria</taxon>
        <taxon>Bacillati</taxon>
        <taxon>Actinomycetota</taxon>
        <taxon>Actinomycetes</taxon>
        <taxon>Mycobacteriales</taxon>
        <taxon>Mycobacteriaceae</taxon>
        <taxon>Mycobacterium</taxon>
        <taxon>Mycobacterium tuberculosis complex</taxon>
    </lineage>
</organism>
<gene>
    <name evidence="3" type="ORF">ERS007657_01769</name>
    <name evidence="2" type="ORF">ERS007681_03835</name>
    <name evidence="4" type="ORF">ERS007741_04009</name>
</gene>
<feature type="compositionally biased region" description="Basic residues" evidence="1">
    <location>
        <begin position="1"/>
        <end position="18"/>
    </location>
</feature>
<name>A0A0T7PFJ1_MYCTX</name>
<accession>A0A0T7PFJ1</accession>
<dbReference type="EMBL" id="CFOE01000754">
    <property type="protein sequence ID" value="CFE45448.1"/>
    <property type="molecule type" value="Genomic_DNA"/>
</dbReference>
<evidence type="ECO:0000256" key="1">
    <source>
        <dbReference type="SAM" id="MobiDB-lite"/>
    </source>
</evidence>
<feature type="compositionally biased region" description="Low complexity" evidence="1">
    <location>
        <begin position="144"/>
        <end position="154"/>
    </location>
</feature>
<dbReference type="EMBL" id="CHKL01000717">
    <property type="protein sequence ID" value="COX22181.1"/>
    <property type="molecule type" value="Genomic_DNA"/>
</dbReference>
<feature type="compositionally biased region" description="Basic residues" evidence="1">
    <location>
        <begin position="220"/>
        <end position="231"/>
    </location>
</feature>
<sequence length="302" mass="33885">MRVRPGRRRSRPHARRRPTKPDAHRTHRLPRPPPAASPRRIFPRRGPTSRSARETPVRTGSRVSPTAHSHRPRPPSRHLPVATPIGPRLVQPTRAAGYPRHAKASPLARQLGKISTHHGNSNPGQRRLPPAPQRSRWRATAGVRPASARQAPSSRLRRRRGSPAPRIRCPGTAPRLKRRGRPTTAARWATTDPSTPPRRRRAGRPPRPATGVRSHPTPNRIRRRLSPRPRAKTGACQRHTSAAPHSPLRPACPASSQPPPPQTRTPPRAGIGAAHHLHAPAWGRQWPRCHRRCTRRMFPRHR</sequence>
<evidence type="ECO:0000313" key="5">
    <source>
        <dbReference type="Proteomes" id="UP000046680"/>
    </source>
</evidence>
<dbReference type="AlphaFoldDB" id="A0A0T7PFJ1"/>
<dbReference type="Proteomes" id="UP000048289">
    <property type="component" value="Unassembled WGS sequence"/>
</dbReference>
<evidence type="ECO:0000313" key="3">
    <source>
        <dbReference type="EMBL" id="CFR79689.1"/>
    </source>
</evidence>
<dbReference type="EMBL" id="CGCX01000592">
    <property type="protein sequence ID" value="CFR79689.1"/>
    <property type="molecule type" value="Genomic_DNA"/>
</dbReference>
<evidence type="ECO:0000313" key="4">
    <source>
        <dbReference type="EMBL" id="COX22181.1"/>
    </source>
</evidence>
<feature type="region of interest" description="Disordered" evidence="1">
    <location>
        <begin position="1"/>
        <end position="271"/>
    </location>
</feature>
<protein>
    <submittedName>
        <fullName evidence="4">Uncharacterized protein</fullName>
    </submittedName>
</protein>
<reference evidence="5 6" key="1">
    <citation type="submission" date="2015-03" db="EMBL/GenBank/DDBJ databases">
        <authorList>
            <consortium name="Pathogen Informatics"/>
        </authorList>
    </citation>
    <scope>NUCLEOTIDE SEQUENCE [LARGE SCALE GENOMIC DNA]</scope>
    <source>
        <strain evidence="3 5">C09601061</strain>
        <strain evidence="2 6">G09901357</strain>
        <strain evidence="4 7">P00601463</strain>
    </source>
</reference>
<evidence type="ECO:0000313" key="7">
    <source>
        <dbReference type="Proteomes" id="UP000048600"/>
    </source>
</evidence>
<evidence type="ECO:0000313" key="2">
    <source>
        <dbReference type="EMBL" id="CFE45448.1"/>
    </source>
</evidence>